<gene>
    <name evidence="4" type="ORF">BTN82_07635</name>
</gene>
<dbReference type="EMBL" id="MSCT01000008">
    <property type="protein sequence ID" value="OLF55314.1"/>
    <property type="molecule type" value="Genomic_DNA"/>
</dbReference>
<dbReference type="AlphaFoldDB" id="A0A1Q8EU50"/>
<dbReference type="InterPro" id="IPR036291">
    <property type="entry name" value="NAD(P)-bd_dom_sf"/>
</dbReference>
<dbReference type="Proteomes" id="UP000185578">
    <property type="component" value="Unassembled WGS sequence"/>
</dbReference>
<accession>A0A1Q8EU50</accession>
<dbReference type="Gene3D" id="3.40.50.720">
    <property type="entry name" value="NAD(P)-binding Rossmann-like Domain"/>
    <property type="match status" value="1"/>
</dbReference>
<comment type="pathway">
    <text evidence="1">Bacterial outer membrane biogenesis; LPS O-antigen biosynthesis.</text>
</comment>
<dbReference type="InterPro" id="IPR001509">
    <property type="entry name" value="Epimerase_deHydtase"/>
</dbReference>
<dbReference type="PANTHER" id="PTHR43000">
    <property type="entry name" value="DTDP-D-GLUCOSE 4,6-DEHYDRATASE-RELATED"/>
    <property type="match status" value="1"/>
</dbReference>
<reference evidence="4 5" key="1">
    <citation type="submission" date="2016-12" db="EMBL/GenBank/DDBJ databases">
        <authorList>
            <person name="Song W.-J."/>
            <person name="Kurnit D.M."/>
        </authorList>
    </citation>
    <scope>NUCLEOTIDE SEQUENCE [LARGE SCALE GENOMIC DNA]</scope>
    <source>
        <strain evidence="4 5">PCL1601</strain>
    </source>
</reference>
<dbReference type="Pfam" id="PF01370">
    <property type="entry name" value="Epimerase"/>
    <property type="match status" value="1"/>
</dbReference>
<evidence type="ECO:0000259" key="3">
    <source>
        <dbReference type="Pfam" id="PF01370"/>
    </source>
</evidence>
<organism evidence="4 5">
    <name type="scientific">Pseudomonas chlororaphis</name>
    <dbReference type="NCBI Taxonomy" id="587753"/>
    <lineage>
        <taxon>Bacteria</taxon>
        <taxon>Pseudomonadati</taxon>
        <taxon>Pseudomonadota</taxon>
        <taxon>Gammaproteobacteria</taxon>
        <taxon>Pseudomonadales</taxon>
        <taxon>Pseudomonadaceae</taxon>
        <taxon>Pseudomonas</taxon>
    </lineage>
</organism>
<proteinExistence type="inferred from homology"/>
<comment type="caution">
    <text evidence="4">The sequence shown here is derived from an EMBL/GenBank/DDBJ whole genome shotgun (WGS) entry which is preliminary data.</text>
</comment>
<dbReference type="SUPFAM" id="SSF51735">
    <property type="entry name" value="NAD(P)-binding Rossmann-fold domains"/>
    <property type="match status" value="1"/>
</dbReference>
<protein>
    <submittedName>
        <fullName evidence="4">NAD-dependent dehydratase</fullName>
    </submittedName>
</protein>
<name>A0A1Q8EU50_9PSED</name>
<sequence length="325" mass="34984">MRGKHLLITGSTGFFGKWLLALIAFLNREGAGIEVTAVSRSPERFLGEHPQYRQCGWITWLQGDVQALPQVPELRPVDMVIHAATDTLAGAHADPLRIFDTILQGARNVLDLAVRAGAKRVLFTGTGAQYGAISSSQPVPETHMSACNSLLASSAYAEAKRAQETLAALYADRHGLECILTRCFAFSGPGLPLDAHFAIGNFIRDAIGREALVMQSTGLSVRSYLHGADLAAWLLTLLVRGQSGHAYNVGSDQGLSIAELAHRVVARVAPQTPIIMPKAGEGSSVVSYYVPDIQKARALGLDVWTSLDESIDSMVDWNLDRPLSS</sequence>
<evidence type="ECO:0000256" key="2">
    <source>
        <dbReference type="ARBA" id="ARBA00007637"/>
    </source>
</evidence>
<evidence type="ECO:0000313" key="5">
    <source>
        <dbReference type="Proteomes" id="UP000185578"/>
    </source>
</evidence>
<evidence type="ECO:0000256" key="1">
    <source>
        <dbReference type="ARBA" id="ARBA00005125"/>
    </source>
</evidence>
<feature type="domain" description="NAD-dependent epimerase/dehydratase" evidence="3">
    <location>
        <begin position="7"/>
        <end position="250"/>
    </location>
</feature>
<evidence type="ECO:0000313" key="4">
    <source>
        <dbReference type="EMBL" id="OLF55314.1"/>
    </source>
</evidence>
<comment type="similarity">
    <text evidence="2">Belongs to the NAD(P)-dependent epimerase/dehydratase family.</text>
</comment>